<keyword evidence="3" id="KW-0812">Transmembrane</keyword>
<feature type="transmembrane region" description="Helical" evidence="3">
    <location>
        <begin position="180"/>
        <end position="199"/>
    </location>
</feature>
<dbReference type="InterPro" id="IPR000014">
    <property type="entry name" value="PAS"/>
</dbReference>
<keyword evidence="2" id="KW-0804">Transcription</keyword>
<dbReference type="PROSITE" id="PS50113">
    <property type="entry name" value="PAC"/>
    <property type="match status" value="1"/>
</dbReference>
<dbReference type="AlphaFoldDB" id="A0A830GSK1"/>
<dbReference type="InterPro" id="IPR031621">
    <property type="entry name" value="HisKA_7TM"/>
</dbReference>
<dbReference type="Gene3D" id="3.30.450.20">
    <property type="entry name" value="PAS domain"/>
    <property type="match status" value="1"/>
</dbReference>
<reference evidence="5" key="2">
    <citation type="submission" date="2020-09" db="EMBL/GenBank/DDBJ databases">
        <authorList>
            <person name="Sun Q."/>
            <person name="Ohkuma M."/>
        </authorList>
    </citation>
    <scope>NUCLEOTIDE SEQUENCE</scope>
    <source>
        <strain evidence="5">JCM 17820</strain>
    </source>
</reference>
<dbReference type="Gene3D" id="1.10.10.10">
    <property type="entry name" value="Winged helix-like DNA-binding domain superfamily/Winged helix DNA-binding domain"/>
    <property type="match status" value="1"/>
</dbReference>
<feature type="transmembrane region" description="Helical" evidence="3">
    <location>
        <begin position="38"/>
        <end position="57"/>
    </location>
</feature>
<keyword evidence="3" id="KW-0472">Membrane</keyword>
<feature type="transmembrane region" description="Helical" evidence="3">
    <location>
        <begin position="146"/>
        <end position="168"/>
    </location>
</feature>
<dbReference type="EMBL" id="BMOU01000005">
    <property type="protein sequence ID" value="GGN99662.1"/>
    <property type="molecule type" value="Genomic_DNA"/>
</dbReference>
<feature type="transmembrane region" description="Helical" evidence="3">
    <location>
        <begin position="6"/>
        <end position="26"/>
    </location>
</feature>
<dbReference type="InterPro" id="IPR007050">
    <property type="entry name" value="HTH_bacterioopsin"/>
</dbReference>
<reference evidence="5" key="1">
    <citation type="journal article" date="2014" name="Int. J. Syst. Evol. Microbiol.">
        <title>Complete genome sequence of Corynebacterium casei LMG S-19264T (=DSM 44701T), isolated from a smear-ripened cheese.</title>
        <authorList>
            <consortium name="US DOE Joint Genome Institute (JGI-PGF)"/>
            <person name="Walter F."/>
            <person name="Albersmeier A."/>
            <person name="Kalinowski J."/>
            <person name="Ruckert C."/>
        </authorList>
    </citation>
    <scope>NUCLEOTIDE SEQUENCE</scope>
    <source>
        <strain evidence="5">JCM 17820</strain>
    </source>
</reference>
<dbReference type="InterPro" id="IPR031803">
    <property type="entry name" value="BAT_GAF/HTH-assoc"/>
</dbReference>
<dbReference type="RefSeq" id="WP_189000121.1">
    <property type="nucleotide sequence ID" value="NZ_BMOU01000005.1"/>
</dbReference>
<evidence type="ECO:0000256" key="1">
    <source>
        <dbReference type="ARBA" id="ARBA00023015"/>
    </source>
</evidence>
<proteinExistence type="predicted"/>
<dbReference type="InterPro" id="IPR000700">
    <property type="entry name" value="PAS-assoc_C"/>
</dbReference>
<dbReference type="CDD" id="cd00130">
    <property type="entry name" value="PAS"/>
    <property type="match status" value="1"/>
</dbReference>
<evidence type="ECO:0000259" key="4">
    <source>
        <dbReference type="PROSITE" id="PS50113"/>
    </source>
</evidence>
<dbReference type="InterPro" id="IPR036388">
    <property type="entry name" value="WH-like_DNA-bd_sf"/>
</dbReference>
<keyword evidence="1" id="KW-0805">Transcription regulation</keyword>
<gene>
    <name evidence="5" type="ORF">GCM10009030_31480</name>
</gene>
<keyword evidence="3" id="KW-1133">Transmembrane helix</keyword>
<keyword evidence="6" id="KW-1185">Reference proteome</keyword>
<dbReference type="Pfam" id="PF16927">
    <property type="entry name" value="HisKA_7TM"/>
    <property type="match status" value="1"/>
</dbReference>
<dbReference type="PANTHER" id="PTHR34236">
    <property type="entry name" value="DIMETHYL SULFOXIDE REDUCTASE TRANSCRIPTIONAL ACTIVATOR"/>
    <property type="match status" value="1"/>
</dbReference>
<evidence type="ECO:0000313" key="6">
    <source>
        <dbReference type="Proteomes" id="UP000605784"/>
    </source>
</evidence>
<feature type="domain" description="PAC" evidence="4">
    <location>
        <begin position="298"/>
        <end position="350"/>
    </location>
</feature>
<evidence type="ECO:0000256" key="3">
    <source>
        <dbReference type="SAM" id="Phobius"/>
    </source>
</evidence>
<dbReference type="Proteomes" id="UP000605784">
    <property type="component" value="Unassembled WGS sequence"/>
</dbReference>
<dbReference type="InterPro" id="IPR013656">
    <property type="entry name" value="PAS_4"/>
</dbReference>
<feature type="transmembrane region" description="Helical" evidence="3">
    <location>
        <begin position="99"/>
        <end position="117"/>
    </location>
</feature>
<dbReference type="SUPFAM" id="SSF55785">
    <property type="entry name" value="PYP-like sensor domain (PAS domain)"/>
    <property type="match status" value="1"/>
</dbReference>
<dbReference type="InterPro" id="IPR035965">
    <property type="entry name" value="PAS-like_dom_sf"/>
</dbReference>
<name>A0A830GSK1_9EURY</name>
<feature type="transmembrane region" description="Helical" evidence="3">
    <location>
        <begin position="69"/>
        <end position="87"/>
    </location>
</feature>
<dbReference type="PANTHER" id="PTHR34236:SF1">
    <property type="entry name" value="DIMETHYL SULFOXIDE REDUCTASE TRANSCRIPTIONAL ACTIVATOR"/>
    <property type="match status" value="1"/>
</dbReference>
<accession>A0A830GSK1</accession>
<protein>
    <recommendedName>
        <fullName evidence="4">PAC domain-containing protein</fullName>
    </recommendedName>
</protein>
<dbReference type="Pfam" id="PF08448">
    <property type="entry name" value="PAS_4"/>
    <property type="match status" value="1"/>
</dbReference>
<dbReference type="NCBIfam" id="TIGR00229">
    <property type="entry name" value="sensory_box"/>
    <property type="match status" value="1"/>
</dbReference>
<dbReference type="Pfam" id="PF04967">
    <property type="entry name" value="HTH_10"/>
    <property type="match status" value="1"/>
</dbReference>
<dbReference type="Pfam" id="PF15915">
    <property type="entry name" value="BAT"/>
    <property type="match status" value="1"/>
</dbReference>
<dbReference type="SMART" id="SM00091">
    <property type="entry name" value="PAS"/>
    <property type="match status" value="1"/>
</dbReference>
<evidence type="ECO:0000256" key="2">
    <source>
        <dbReference type="ARBA" id="ARBA00023163"/>
    </source>
</evidence>
<sequence>MTLATVAHVLLLALSVLTTTALTGYAWRNRAEHGARAFSGLVAAFTLYAGAHLVGLLTADLGARLLWEYVQWTGTAAIPVLWMLFALEYTGHDELIDRRTVAALSVVPVVTAALAWTNPWHHLMWTDNTLVVVSGLAIFDQSFGPWFWVFTVFTYVLITTGGFLLLRLVWFSDHLYADQAILLVVGVTVPILASALSVLPVVQIGRPLLDLTPYSFVVSGFAFGHALFRHRLFDLVPATRQLGRSAVIHHLEDGVVIVDTTRRVLYLNPTAADLFDCSSSAALGQPVRSLVDESAIDFDTEDALAELGLDGNVYEIRTSPIHDRHGRLTGHTLVIQDITTRKNRERRLETQREELERLDSLNAAIRGVHRALVTATSRSEIRRAVCERLTEDGIYRTACAADLSTLQGEGAGWTIAGADADPSALPADIASAVPAESRAAATPVVVDPDDQRGTWTVVPLVYGPTVYGVLALRSAESSDGDSTAIPDREREVLAELGELIGHASNAVETRRLLSAESVVELEFASRDTDGTLLELAAETECSLELTGIVPNAVDGHLAYLRVASGEVPDEDALTATHSDRIRTIREDEGGLVEWAVPDGTLVGTLVDSGAQVVSVTVEDRVTTAVAEVAPDADVRSLVEEVKAAFPETRLVSKRTRDRPVGRPDGISRGTVGELTDRQQEVLETAYRAGYFDWPRGSTAEEVASTLDISAPTLHGHLRKAEARLLTDLFDGDRRADD</sequence>
<organism evidence="5 6">
    <name type="scientific">Haloarcula pellucida</name>
    <dbReference type="NCBI Taxonomy" id="1427151"/>
    <lineage>
        <taxon>Archaea</taxon>
        <taxon>Methanobacteriati</taxon>
        <taxon>Methanobacteriota</taxon>
        <taxon>Stenosarchaea group</taxon>
        <taxon>Halobacteria</taxon>
        <taxon>Halobacteriales</taxon>
        <taxon>Haloarculaceae</taxon>
        <taxon>Haloarcula</taxon>
    </lineage>
</organism>
<evidence type="ECO:0000313" key="5">
    <source>
        <dbReference type="EMBL" id="GGN99662.1"/>
    </source>
</evidence>
<comment type="caution">
    <text evidence="5">The sequence shown here is derived from an EMBL/GenBank/DDBJ whole genome shotgun (WGS) entry which is preliminary data.</text>
</comment>